<evidence type="ECO:0000313" key="2">
    <source>
        <dbReference type="EMBL" id="KFF01348.1"/>
    </source>
</evidence>
<dbReference type="eggNOG" id="ENOG502Z8NT">
    <property type="taxonomic scope" value="Bacteria"/>
</dbReference>
<comment type="caution">
    <text evidence="2">The sequence shown here is derived from an EMBL/GenBank/DDBJ whole genome shotgun (WGS) entry which is preliminary data.</text>
</comment>
<dbReference type="SUPFAM" id="SSF55874">
    <property type="entry name" value="ATPase domain of HSP90 chaperone/DNA topoisomerase II/histidine kinase"/>
    <property type="match status" value="1"/>
</dbReference>
<evidence type="ECO:0000313" key="3">
    <source>
        <dbReference type="Proteomes" id="UP000028713"/>
    </source>
</evidence>
<dbReference type="AlphaFoldDB" id="A0A085ZA84"/>
<protein>
    <recommendedName>
        <fullName evidence="1">Protein NO VEIN C-terminal domain-containing protein</fullName>
    </recommendedName>
</protein>
<proteinExistence type="predicted"/>
<dbReference type="NCBIfam" id="NF047352">
    <property type="entry name" value="P_loop_sacsin"/>
    <property type="match status" value="1"/>
</dbReference>
<dbReference type="Proteomes" id="UP000028713">
    <property type="component" value="Unassembled WGS sequence"/>
</dbReference>
<sequence length="1066" mass="124947">MINTETTNREEIIQQTIRDDERSDLKQHADKMLRDFEKFNDFSSNRAIWELIQNACDLSSKCEIIIDYSNNQISFSHNGKPFNTKSLISLIKQVSGKYGEQQDIKEVGKYGTGFLTTHTFGRKFFVDSVLDTGEFYLPINKFEIDRTPKTWELLSDNISEQKKKVYDILKNESAINIDRFLTSFTYLPQTAKELDYIKKSKTDLDEYIPFVFTINDRLDKITVISQDQNVCTYSFEKKNKVETSEDICLYKTVVLKNNEEIFIYSIIDEQEEIEIILPINKNHKVFEFNERIARLFLYYPLIGSEDFGINFIINCKNFLPTEPRDGIHLNSDKDQVKDQEEKNKDIIEKCTTLIFDFLNSNVIEVDNPLLYSAINFKTNSDDFLLNEYFQKLQTTWNGKFKSLPFVNTLSGYKTVQETVFLSQDFLDTNSEIFDCCFELLSKFYNLIPQKESIIKWSKNVINWNDDQIKLITHQDLLEKIRVCKLDDFNAKTLNQYYSFLIDKGFSAYFSSLELIPNIDGKFHKLGILLLAKDLDSNLITLGKTLIPDSINKLIHKEFLFNFNLEEFNRRNFSNDIKISLDQKDLSNFIYFSNNLSLEHYHSDLVESANKIDNDYFISLLRYCMIVNNKESLSKPNQLIKKICQYYGLEDELSELKLLSEESENIEYRSTRKNLIKIFFNLVALHNNEWVQKNQKLLFDFCSLNDDSYKEIYKESKIYPNQLFELHLLENLKRDLGVKEIIKKIYLDTTGKDINEILVISDFNDFLPEANYIDNRDLTTVIENIIFQENVFNIDSHTHKDIILKIIPKLTDKEYQNLFPQLDDKKANIMISVVTKEETKDDIFAIVTLDSEKLKKIGKLIQQENFEELINKAENIIIDEQQSQSNFAHKYKIGTYIENQIRAKLDQQLNYKILVDNLESKNEQGGQDIVIRLNGEPIYYIEVKSRWDKRNSVTMSKLQLERAALNWEKYCLCSVDVTYYEGKNNKYNLPIEDILPLVKIIDNIGTNVKPLVENNIIAEERIEDQVHLTDYRGVIPQNIIEKGHSFETLVLNLITHIKTAEFNVDSI</sequence>
<dbReference type="InterPro" id="IPR036890">
    <property type="entry name" value="HATPase_C_sf"/>
</dbReference>
<dbReference type="InterPro" id="IPR024975">
    <property type="entry name" value="NOV_C"/>
</dbReference>
<accession>A0A085ZA84</accession>
<dbReference type="EMBL" id="JPRP01000001">
    <property type="protein sequence ID" value="KFF01348.1"/>
    <property type="molecule type" value="Genomic_DNA"/>
</dbReference>
<gene>
    <name evidence="2" type="ORF">IX39_12295</name>
</gene>
<feature type="domain" description="Protein NO VEIN C-terminal" evidence="1">
    <location>
        <begin position="917"/>
        <end position="976"/>
    </location>
</feature>
<name>A0A085ZA84_9FLAO</name>
<organism evidence="2 3">
    <name type="scientific">Chryseobacterium formosense</name>
    <dbReference type="NCBI Taxonomy" id="236814"/>
    <lineage>
        <taxon>Bacteria</taxon>
        <taxon>Pseudomonadati</taxon>
        <taxon>Bacteroidota</taxon>
        <taxon>Flavobacteriia</taxon>
        <taxon>Flavobacteriales</taxon>
        <taxon>Weeksellaceae</taxon>
        <taxon>Chryseobacterium group</taxon>
        <taxon>Chryseobacterium</taxon>
    </lineage>
</organism>
<evidence type="ECO:0000259" key="1">
    <source>
        <dbReference type="Pfam" id="PF13020"/>
    </source>
</evidence>
<dbReference type="OrthoDB" id="7069425at2"/>
<dbReference type="RefSeq" id="WP_034676659.1">
    <property type="nucleotide sequence ID" value="NZ_FPAP01000001.1"/>
</dbReference>
<keyword evidence="3" id="KW-1185">Reference proteome</keyword>
<dbReference type="STRING" id="236814.IX39_12295"/>
<dbReference type="Pfam" id="PF13020">
    <property type="entry name" value="NOV_C"/>
    <property type="match status" value="1"/>
</dbReference>
<reference evidence="2 3" key="1">
    <citation type="submission" date="2014-07" db="EMBL/GenBank/DDBJ databases">
        <title>Genome of Chryseobacterium formosense LMG 24722.</title>
        <authorList>
            <person name="Pipes S.E."/>
            <person name="Stropko S.J."/>
            <person name="Newman J.D."/>
        </authorList>
    </citation>
    <scope>NUCLEOTIDE SEQUENCE [LARGE SCALE GENOMIC DNA]</scope>
    <source>
        <strain evidence="2 3">LMG 24722</strain>
    </source>
</reference>